<sequence>LSPPPCICSLLWRFPQPTEADLGVAEGLQRGRDEGDILSGEILLFMSEFVK</sequence>
<evidence type="ECO:0000313" key="1">
    <source>
        <dbReference type="EMBL" id="CAI5764186.1"/>
    </source>
</evidence>
<dbReference type="EMBL" id="OX395126">
    <property type="protein sequence ID" value="CAI5764186.1"/>
    <property type="molecule type" value="Genomic_DNA"/>
</dbReference>
<protein>
    <submittedName>
        <fullName evidence="1">Uncharacterized protein</fullName>
    </submittedName>
</protein>
<name>A0AA35NU40_9SAUR</name>
<organism evidence="1 2">
    <name type="scientific">Podarcis lilfordi</name>
    <name type="common">Lilford's wall lizard</name>
    <dbReference type="NCBI Taxonomy" id="74358"/>
    <lineage>
        <taxon>Eukaryota</taxon>
        <taxon>Metazoa</taxon>
        <taxon>Chordata</taxon>
        <taxon>Craniata</taxon>
        <taxon>Vertebrata</taxon>
        <taxon>Euteleostomi</taxon>
        <taxon>Lepidosauria</taxon>
        <taxon>Squamata</taxon>
        <taxon>Bifurcata</taxon>
        <taxon>Unidentata</taxon>
        <taxon>Episquamata</taxon>
        <taxon>Laterata</taxon>
        <taxon>Lacertibaenia</taxon>
        <taxon>Lacertidae</taxon>
        <taxon>Podarcis</taxon>
    </lineage>
</organism>
<feature type="non-terminal residue" evidence="1">
    <location>
        <position position="1"/>
    </location>
</feature>
<dbReference type="AlphaFoldDB" id="A0AA35NU40"/>
<evidence type="ECO:0000313" key="2">
    <source>
        <dbReference type="Proteomes" id="UP001178461"/>
    </source>
</evidence>
<feature type="non-terminal residue" evidence="1">
    <location>
        <position position="51"/>
    </location>
</feature>
<proteinExistence type="predicted"/>
<dbReference type="Proteomes" id="UP001178461">
    <property type="component" value="Chromosome 1"/>
</dbReference>
<gene>
    <name evidence="1" type="ORF">PODLI_1B030717</name>
</gene>
<reference evidence="1" key="1">
    <citation type="submission" date="2022-12" db="EMBL/GenBank/DDBJ databases">
        <authorList>
            <person name="Alioto T."/>
            <person name="Alioto T."/>
            <person name="Gomez Garrido J."/>
        </authorList>
    </citation>
    <scope>NUCLEOTIDE SEQUENCE</scope>
</reference>
<accession>A0AA35NU40</accession>
<keyword evidence="2" id="KW-1185">Reference proteome</keyword>